<dbReference type="RefSeq" id="WP_303279762.1">
    <property type="nucleotide sequence ID" value="NZ_JAUOEK010000183.1"/>
</dbReference>
<evidence type="ECO:0000313" key="2">
    <source>
        <dbReference type="Proteomes" id="UP001176883"/>
    </source>
</evidence>
<evidence type="ECO:0000313" key="1">
    <source>
        <dbReference type="EMBL" id="MDO5972046.1"/>
    </source>
</evidence>
<sequence>MKIKKMKTKILFFILLIPFSLLAGSWRTYPWTLKTEKNIKVTSIPYRVHNGWDWGITKVYKKNKLLYSIEQYFSPWIDINKSGEYLVSLNFSIKQKSPNNYEVDDQGNKIKNQQYEREAIVVYKNGKKYWSIDFKELKIDPSELKKNYFEFLWHTQNIKLIESPTYIKDNILYVFTIDNKILSFDLSSRKQLASKKLEQNKIEYYLELIPKRKLKIIKKGIPDKFDFPLLSDKNTIGHSLSKLLKAELPDALSKDANMEIWITILINKKGIVKFCSIDARKGENITDGSINLPTEKALNEKIEKWVLKQKFQTKLIPKFTNKFSFQNIIYLKKKNN</sequence>
<gene>
    <name evidence="1" type="ORF">Q4Q35_19775</name>
</gene>
<comment type="caution">
    <text evidence="1">The sequence shown here is derived from an EMBL/GenBank/DDBJ whole genome shotgun (WGS) entry which is preliminary data.</text>
</comment>
<reference evidence="1" key="1">
    <citation type="submission" date="2023-07" db="EMBL/GenBank/DDBJ databases">
        <title>Two novel species in the genus Flavivirga.</title>
        <authorList>
            <person name="Kwon K."/>
        </authorList>
    </citation>
    <scope>NUCLEOTIDE SEQUENCE</scope>
    <source>
        <strain evidence="1">KCTC 52353</strain>
    </source>
</reference>
<organism evidence="1 2">
    <name type="scientific">Flavivirga aquimarina</name>
    <dbReference type="NCBI Taxonomy" id="2027862"/>
    <lineage>
        <taxon>Bacteria</taxon>
        <taxon>Pseudomonadati</taxon>
        <taxon>Bacteroidota</taxon>
        <taxon>Flavobacteriia</taxon>
        <taxon>Flavobacteriales</taxon>
        <taxon>Flavobacteriaceae</taxon>
        <taxon>Flavivirga</taxon>
    </lineage>
</organism>
<accession>A0ABT8WG01</accession>
<proteinExistence type="predicted"/>
<protein>
    <recommendedName>
        <fullName evidence="3">TonB C-terminal domain-containing protein</fullName>
    </recommendedName>
</protein>
<name>A0ABT8WG01_9FLAO</name>
<dbReference type="EMBL" id="JAUOEK010000183">
    <property type="protein sequence ID" value="MDO5972046.1"/>
    <property type="molecule type" value="Genomic_DNA"/>
</dbReference>
<keyword evidence="2" id="KW-1185">Reference proteome</keyword>
<evidence type="ECO:0008006" key="3">
    <source>
        <dbReference type="Google" id="ProtNLM"/>
    </source>
</evidence>
<dbReference type="Proteomes" id="UP001176883">
    <property type="component" value="Unassembled WGS sequence"/>
</dbReference>